<comment type="caution">
    <text evidence="1">The sequence shown here is derived from an EMBL/GenBank/DDBJ whole genome shotgun (WGS) entry which is preliminary data.</text>
</comment>
<evidence type="ECO:0000313" key="2">
    <source>
        <dbReference type="Proteomes" id="UP000708576"/>
    </source>
</evidence>
<dbReference type="Proteomes" id="UP000708576">
    <property type="component" value="Unassembled WGS sequence"/>
</dbReference>
<organism evidence="1 2">
    <name type="scientific">Carboxylicivirga linearis</name>
    <dbReference type="NCBI Taxonomy" id="1628157"/>
    <lineage>
        <taxon>Bacteria</taxon>
        <taxon>Pseudomonadati</taxon>
        <taxon>Bacteroidota</taxon>
        <taxon>Bacteroidia</taxon>
        <taxon>Marinilabiliales</taxon>
        <taxon>Marinilabiliaceae</taxon>
        <taxon>Carboxylicivirga</taxon>
    </lineage>
</organism>
<dbReference type="RefSeq" id="WP_212216427.1">
    <property type="nucleotide sequence ID" value="NZ_JAGUCO010000008.1"/>
</dbReference>
<gene>
    <name evidence="1" type="ORF">KEM10_12905</name>
</gene>
<proteinExistence type="predicted"/>
<sequence>MATIADGNWLNQFVAPQLLVEFKNYNDDFLAALKSAPRQALTADGIRFNKLINNVGFLVDNTAEFTAKPMSGKKVFVPWEKYDTEPTSVDDSEIRYLNYDKRSAVRVKHTEAFKMGFRDHVMWKLAPDDDTSSDMPVMRTTGADDGTGRKRLTFADLVKYLELVKNLNLPNAKEFYMVLCPEHSTDLILDRDSAAYFADKKIFFDPITGKVNSVMGFKFYENNAALAYDATGNKLAKGAALTATDRRASLFFYGDNTVKHIEKVKILYKPEVQDTTSADPTSEFRTQTYGLIDRIEDYGVGAIVSGIVA</sequence>
<dbReference type="EMBL" id="JAGUCO010000008">
    <property type="protein sequence ID" value="MBS2099184.1"/>
    <property type="molecule type" value="Genomic_DNA"/>
</dbReference>
<evidence type="ECO:0008006" key="3">
    <source>
        <dbReference type="Google" id="ProtNLM"/>
    </source>
</evidence>
<protein>
    <recommendedName>
        <fullName evidence="3">Major capsid protein</fullName>
    </recommendedName>
</protein>
<name>A0ABS5JWH8_9BACT</name>
<keyword evidence="2" id="KW-1185">Reference proteome</keyword>
<evidence type="ECO:0000313" key="1">
    <source>
        <dbReference type="EMBL" id="MBS2099184.1"/>
    </source>
</evidence>
<reference evidence="1 2" key="1">
    <citation type="journal article" date="2015" name="Int. J. Syst. Evol. Microbiol.">
        <title>Carboxylicivirga linearis sp. nov., isolated from a sea cucumber culture pond.</title>
        <authorList>
            <person name="Wang F.Q."/>
            <person name="Zhou Y.X."/>
            <person name="Lin X.Z."/>
            <person name="Chen G.J."/>
            <person name="Du Z.J."/>
        </authorList>
    </citation>
    <scope>NUCLEOTIDE SEQUENCE [LARGE SCALE GENOMIC DNA]</scope>
    <source>
        <strain evidence="1 2">FB218</strain>
    </source>
</reference>
<accession>A0ABS5JWH8</accession>